<evidence type="ECO:0000313" key="2">
    <source>
        <dbReference type="Proteomes" id="UP001244207"/>
    </source>
</evidence>
<accession>A0AAD8UUA9</accession>
<dbReference type="RefSeq" id="XP_060367294.1">
    <property type="nucleotide sequence ID" value="XM_060512810.1"/>
</dbReference>
<reference evidence="1" key="1">
    <citation type="submission" date="2021-12" db="EMBL/GenBank/DDBJ databases">
        <title>Comparative genomics, transcriptomics and evolutionary studies reveal genomic signatures of adaptation to plant cell wall in hemibiotrophic fungi.</title>
        <authorList>
            <consortium name="DOE Joint Genome Institute"/>
            <person name="Baroncelli R."/>
            <person name="Diaz J.F."/>
            <person name="Benocci T."/>
            <person name="Peng M."/>
            <person name="Battaglia E."/>
            <person name="Haridas S."/>
            <person name="Andreopoulos W."/>
            <person name="Labutti K."/>
            <person name="Pangilinan J."/>
            <person name="Floch G.L."/>
            <person name="Makela M.R."/>
            <person name="Henrissat B."/>
            <person name="Grigoriev I.V."/>
            <person name="Crouch J.A."/>
            <person name="De Vries R.P."/>
            <person name="Sukno S.A."/>
            <person name="Thon M.R."/>
        </authorList>
    </citation>
    <scope>NUCLEOTIDE SEQUENCE</scope>
    <source>
        <strain evidence="1">CBS 112980</strain>
    </source>
</reference>
<gene>
    <name evidence="1" type="ORF">BDZ83DRAFT_729043</name>
</gene>
<name>A0AAD8UUA9_GLOAC</name>
<sequence>MDTISNQSVANGDLDISNTNERREEAKVLQNERIIWFLAGRDDPLFLLQQPTESVERQHVARRSAIRQVLKKLGDDKKSLDTILKGSLMIATGRPMHKASSFKTFDRDRPDESRCSYLSLTGCSSTRHPIFLSLYKERGTCGGYHRAEPTC</sequence>
<proteinExistence type="predicted"/>
<comment type="caution">
    <text evidence="1">The sequence shown here is derived from an EMBL/GenBank/DDBJ whole genome shotgun (WGS) entry which is preliminary data.</text>
</comment>
<dbReference type="Proteomes" id="UP001244207">
    <property type="component" value="Unassembled WGS sequence"/>
</dbReference>
<dbReference type="AlphaFoldDB" id="A0AAD8UUA9"/>
<keyword evidence="2" id="KW-1185">Reference proteome</keyword>
<dbReference type="EMBL" id="JAHMHS010000026">
    <property type="protein sequence ID" value="KAK1727239.1"/>
    <property type="molecule type" value="Genomic_DNA"/>
</dbReference>
<protein>
    <submittedName>
        <fullName evidence="1">Uncharacterized protein</fullName>
    </submittedName>
</protein>
<organism evidence="1 2">
    <name type="scientific">Glomerella acutata</name>
    <name type="common">Colletotrichum acutatum</name>
    <dbReference type="NCBI Taxonomy" id="27357"/>
    <lineage>
        <taxon>Eukaryota</taxon>
        <taxon>Fungi</taxon>
        <taxon>Dikarya</taxon>
        <taxon>Ascomycota</taxon>
        <taxon>Pezizomycotina</taxon>
        <taxon>Sordariomycetes</taxon>
        <taxon>Hypocreomycetidae</taxon>
        <taxon>Glomerellales</taxon>
        <taxon>Glomerellaceae</taxon>
        <taxon>Colletotrichum</taxon>
        <taxon>Colletotrichum acutatum species complex</taxon>
    </lineage>
</organism>
<dbReference type="GeneID" id="85396708"/>
<evidence type="ECO:0000313" key="1">
    <source>
        <dbReference type="EMBL" id="KAK1727239.1"/>
    </source>
</evidence>